<sequence>MNTTTRDVLVHTVADVRWLVEHGSFVSAAKRLGELRLMLERVLLAETALVQRGDSVRAEDAERPQAEINSLERTLDSVASAITHETAELAIAGLGTLERLLVQHERTARTLLSTAGGQFADANR</sequence>
<evidence type="ECO:0000313" key="2">
    <source>
        <dbReference type="Proteomes" id="UP000249061"/>
    </source>
</evidence>
<reference evidence="1 2" key="1">
    <citation type="submission" date="2017-08" db="EMBL/GenBank/DDBJ databases">
        <title>Infants hospitalized years apart are colonized by the same room-sourced microbial strains.</title>
        <authorList>
            <person name="Brooks B."/>
            <person name="Olm M.R."/>
            <person name="Firek B.A."/>
            <person name="Baker R."/>
            <person name="Thomas B.C."/>
            <person name="Morowitz M.J."/>
            <person name="Banfield J.F."/>
        </authorList>
    </citation>
    <scope>NUCLEOTIDE SEQUENCE [LARGE SCALE GENOMIC DNA]</scope>
    <source>
        <strain evidence="1">S2_003_000_R2_14</strain>
    </source>
</reference>
<organism evidence="1 2">
    <name type="scientific">Archangium gephyra</name>
    <dbReference type="NCBI Taxonomy" id="48"/>
    <lineage>
        <taxon>Bacteria</taxon>
        <taxon>Pseudomonadati</taxon>
        <taxon>Myxococcota</taxon>
        <taxon>Myxococcia</taxon>
        <taxon>Myxococcales</taxon>
        <taxon>Cystobacterineae</taxon>
        <taxon>Archangiaceae</taxon>
        <taxon>Archangium</taxon>
    </lineage>
</organism>
<evidence type="ECO:0000313" key="1">
    <source>
        <dbReference type="EMBL" id="PZR16561.1"/>
    </source>
</evidence>
<dbReference type="AlphaFoldDB" id="A0A2W5W0F8"/>
<gene>
    <name evidence="1" type="ORF">DI536_05180</name>
</gene>
<dbReference type="Proteomes" id="UP000249061">
    <property type="component" value="Unassembled WGS sequence"/>
</dbReference>
<name>A0A2W5W0F8_9BACT</name>
<dbReference type="EMBL" id="QFQP01000003">
    <property type="protein sequence ID" value="PZR16561.1"/>
    <property type="molecule type" value="Genomic_DNA"/>
</dbReference>
<proteinExistence type="predicted"/>
<comment type="caution">
    <text evidence="1">The sequence shown here is derived from an EMBL/GenBank/DDBJ whole genome shotgun (WGS) entry which is preliminary data.</text>
</comment>
<accession>A0A2W5W0F8</accession>
<protein>
    <submittedName>
        <fullName evidence="1">Uncharacterized protein</fullName>
    </submittedName>
</protein>